<proteinExistence type="predicted"/>
<comment type="caution">
    <text evidence="1">The sequence shown here is derived from an EMBL/GenBank/DDBJ whole genome shotgun (WGS) entry which is preliminary data.</text>
</comment>
<organism evidence="1 2">
    <name type="scientific">Trichonephila clavipes</name>
    <name type="common">Golden silk orbweaver</name>
    <name type="synonym">Nephila clavipes</name>
    <dbReference type="NCBI Taxonomy" id="2585209"/>
    <lineage>
        <taxon>Eukaryota</taxon>
        <taxon>Metazoa</taxon>
        <taxon>Ecdysozoa</taxon>
        <taxon>Arthropoda</taxon>
        <taxon>Chelicerata</taxon>
        <taxon>Arachnida</taxon>
        <taxon>Araneae</taxon>
        <taxon>Araneomorphae</taxon>
        <taxon>Entelegynae</taxon>
        <taxon>Araneoidea</taxon>
        <taxon>Nephilidae</taxon>
        <taxon>Trichonephila</taxon>
    </lineage>
</organism>
<evidence type="ECO:0000313" key="2">
    <source>
        <dbReference type="Proteomes" id="UP000887159"/>
    </source>
</evidence>
<keyword evidence="2" id="KW-1185">Reference proteome</keyword>
<dbReference type="EMBL" id="BMAU01021334">
    <property type="protein sequence ID" value="GFY15403.1"/>
    <property type="molecule type" value="Genomic_DNA"/>
</dbReference>
<gene>
    <name evidence="1" type="ORF">TNCV_1572141</name>
</gene>
<protein>
    <submittedName>
        <fullName evidence="1">Uncharacterized protein</fullName>
    </submittedName>
</protein>
<evidence type="ECO:0000313" key="1">
    <source>
        <dbReference type="EMBL" id="GFY15403.1"/>
    </source>
</evidence>
<name>A0A8X6SPU5_TRICX</name>
<sequence>MSRYQEFAEAVVFRCLSGEIHPFGCCVETQRTAETLLERQEVPLQDVHWCAKLKQQCKNLADSHEIAEKEVWRSVQ</sequence>
<dbReference type="AlphaFoldDB" id="A0A8X6SPU5"/>
<dbReference type="Proteomes" id="UP000887159">
    <property type="component" value="Unassembled WGS sequence"/>
</dbReference>
<reference evidence="1" key="1">
    <citation type="submission" date="2020-08" db="EMBL/GenBank/DDBJ databases">
        <title>Multicomponent nature underlies the extraordinary mechanical properties of spider dragline silk.</title>
        <authorList>
            <person name="Kono N."/>
            <person name="Nakamura H."/>
            <person name="Mori M."/>
            <person name="Yoshida Y."/>
            <person name="Ohtoshi R."/>
            <person name="Malay A.D."/>
            <person name="Moran D.A.P."/>
            <person name="Tomita M."/>
            <person name="Numata K."/>
            <person name="Arakawa K."/>
        </authorList>
    </citation>
    <scope>NUCLEOTIDE SEQUENCE</scope>
</reference>
<accession>A0A8X6SPU5</accession>